<keyword evidence="4" id="KW-0479">Metal-binding</keyword>
<dbReference type="SMART" id="SM00343">
    <property type="entry name" value="ZnF_C2HC"/>
    <property type="match status" value="1"/>
</dbReference>
<keyword evidence="12" id="KW-0808">Transferase</keyword>
<comment type="function">
    <text evidence="1">The aspartyl protease (PR) mediates the proteolytic cleavages of the Gag and Gag-Pol polyproteins after assembly of the VLP.</text>
</comment>
<keyword evidence="7" id="KW-0378">Hydrolase</keyword>
<keyword evidence="12" id="KW-0548">Nucleotidyltransferase</keyword>
<evidence type="ECO:0000313" key="17">
    <source>
        <dbReference type="EMBL" id="GEU63672.1"/>
    </source>
</evidence>
<dbReference type="CDD" id="cd09272">
    <property type="entry name" value="RNase_HI_RT_Ty1"/>
    <property type="match status" value="1"/>
</dbReference>
<evidence type="ECO:0000256" key="3">
    <source>
        <dbReference type="ARBA" id="ARBA00022722"/>
    </source>
</evidence>
<feature type="compositionally biased region" description="Low complexity" evidence="15">
    <location>
        <begin position="497"/>
        <end position="509"/>
    </location>
</feature>
<keyword evidence="14" id="KW-0863">Zinc-finger</keyword>
<accession>A0A6L2LTA0</accession>
<evidence type="ECO:0000259" key="16">
    <source>
        <dbReference type="PROSITE" id="PS50158"/>
    </source>
</evidence>
<dbReference type="EMBL" id="BKCJ010004889">
    <property type="protein sequence ID" value="GEU63672.1"/>
    <property type="molecule type" value="Genomic_DNA"/>
</dbReference>
<evidence type="ECO:0000256" key="9">
    <source>
        <dbReference type="ARBA" id="ARBA00022842"/>
    </source>
</evidence>
<organism evidence="17">
    <name type="scientific">Tanacetum cinerariifolium</name>
    <name type="common">Dalmatian daisy</name>
    <name type="synonym">Chrysanthemum cinerariifolium</name>
    <dbReference type="NCBI Taxonomy" id="118510"/>
    <lineage>
        <taxon>Eukaryota</taxon>
        <taxon>Viridiplantae</taxon>
        <taxon>Streptophyta</taxon>
        <taxon>Embryophyta</taxon>
        <taxon>Tracheophyta</taxon>
        <taxon>Spermatophyta</taxon>
        <taxon>Magnoliopsida</taxon>
        <taxon>eudicotyledons</taxon>
        <taxon>Gunneridae</taxon>
        <taxon>Pentapetalae</taxon>
        <taxon>asterids</taxon>
        <taxon>campanulids</taxon>
        <taxon>Asterales</taxon>
        <taxon>Asteraceae</taxon>
        <taxon>Asteroideae</taxon>
        <taxon>Anthemideae</taxon>
        <taxon>Anthemidinae</taxon>
        <taxon>Tanacetum</taxon>
    </lineage>
</organism>
<keyword evidence="14" id="KW-0862">Zinc</keyword>
<dbReference type="Gene3D" id="4.10.60.10">
    <property type="entry name" value="Zinc finger, CCHC-type"/>
    <property type="match status" value="1"/>
</dbReference>
<evidence type="ECO:0000256" key="13">
    <source>
        <dbReference type="ARBA" id="ARBA00023172"/>
    </source>
</evidence>
<keyword evidence="11" id="KW-0695">RNA-directed DNA polymerase</keyword>
<dbReference type="GO" id="GO:0004519">
    <property type="term" value="F:endonuclease activity"/>
    <property type="evidence" value="ECO:0007669"/>
    <property type="project" value="UniProtKB-KW"/>
</dbReference>
<evidence type="ECO:0000256" key="2">
    <source>
        <dbReference type="ARBA" id="ARBA00022670"/>
    </source>
</evidence>
<dbReference type="AlphaFoldDB" id="A0A6L2LTA0"/>
<dbReference type="GO" id="GO:0008270">
    <property type="term" value="F:zinc ion binding"/>
    <property type="evidence" value="ECO:0007669"/>
    <property type="project" value="UniProtKB-KW"/>
</dbReference>
<evidence type="ECO:0000256" key="15">
    <source>
        <dbReference type="SAM" id="MobiDB-lite"/>
    </source>
</evidence>
<dbReference type="InterPro" id="IPR057670">
    <property type="entry name" value="SH3_retrovirus"/>
</dbReference>
<keyword evidence="13" id="KW-0233">DNA recombination</keyword>
<protein>
    <recommendedName>
        <fullName evidence="16">CCHC-type domain-containing protein</fullName>
    </recommendedName>
</protein>
<keyword evidence="12" id="KW-0239">DNA-directed DNA polymerase</keyword>
<evidence type="ECO:0000256" key="12">
    <source>
        <dbReference type="ARBA" id="ARBA00022932"/>
    </source>
</evidence>
<evidence type="ECO:0000256" key="4">
    <source>
        <dbReference type="ARBA" id="ARBA00022723"/>
    </source>
</evidence>
<feature type="region of interest" description="Disordered" evidence="15">
    <location>
        <begin position="470"/>
        <end position="514"/>
    </location>
</feature>
<dbReference type="SUPFAM" id="SSF57756">
    <property type="entry name" value="Retrovirus zinc finger-like domains"/>
    <property type="match status" value="1"/>
</dbReference>
<evidence type="ECO:0000256" key="11">
    <source>
        <dbReference type="ARBA" id="ARBA00022918"/>
    </source>
</evidence>
<reference evidence="17" key="1">
    <citation type="journal article" date="2019" name="Sci. Rep.">
        <title>Draft genome of Tanacetum cinerariifolium, the natural source of mosquito coil.</title>
        <authorList>
            <person name="Yamashiro T."/>
            <person name="Shiraishi A."/>
            <person name="Satake H."/>
            <person name="Nakayama K."/>
        </authorList>
    </citation>
    <scope>NUCLEOTIDE SEQUENCE</scope>
</reference>
<evidence type="ECO:0000256" key="1">
    <source>
        <dbReference type="ARBA" id="ARBA00002180"/>
    </source>
</evidence>
<dbReference type="GO" id="GO:0003887">
    <property type="term" value="F:DNA-directed DNA polymerase activity"/>
    <property type="evidence" value="ECO:0007669"/>
    <property type="project" value="UniProtKB-KW"/>
</dbReference>
<dbReference type="PROSITE" id="PS50158">
    <property type="entry name" value="ZF_CCHC"/>
    <property type="match status" value="1"/>
</dbReference>
<dbReference type="GO" id="GO:0003964">
    <property type="term" value="F:RNA-directed DNA polymerase activity"/>
    <property type="evidence" value="ECO:0007669"/>
    <property type="project" value="UniProtKB-KW"/>
</dbReference>
<name>A0A6L2LTA0_TANCI</name>
<dbReference type="Pfam" id="PF25597">
    <property type="entry name" value="SH3_retrovirus"/>
    <property type="match status" value="1"/>
</dbReference>
<dbReference type="Pfam" id="PF13976">
    <property type="entry name" value="gag_pre-integrs"/>
    <property type="match status" value="1"/>
</dbReference>
<dbReference type="InterPro" id="IPR025724">
    <property type="entry name" value="GAG-pre-integrase_dom"/>
</dbReference>
<evidence type="ECO:0000256" key="7">
    <source>
        <dbReference type="ARBA" id="ARBA00022801"/>
    </source>
</evidence>
<dbReference type="InterPro" id="IPR054722">
    <property type="entry name" value="PolX-like_BBD"/>
</dbReference>
<dbReference type="PANTHER" id="PTHR42648:SF11">
    <property type="entry name" value="TRANSPOSON TY4-P GAG-POL POLYPROTEIN"/>
    <property type="match status" value="1"/>
</dbReference>
<evidence type="ECO:0000256" key="6">
    <source>
        <dbReference type="ARBA" id="ARBA00022759"/>
    </source>
</evidence>
<keyword evidence="3" id="KW-0540">Nuclease</keyword>
<dbReference type="InterPro" id="IPR036875">
    <property type="entry name" value="Znf_CCHC_sf"/>
</dbReference>
<keyword evidence="5" id="KW-0547">Nucleotide-binding</keyword>
<dbReference type="InterPro" id="IPR001878">
    <property type="entry name" value="Znf_CCHC"/>
</dbReference>
<dbReference type="GO" id="GO:0005524">
    <property type="term" value="F:ATP binding"/>
    <property type="evidence" value="ECO:0007669"/>
    <property type="project" value="UniProtKB-KW"/>
</dbReference>
<feature type="domain" description="CCHC-type" evidence="16">
    <location>
        <begin position="34"/>
        <end position="48"/>
    </location>
</feature>
<dbReference type="GO" id="GO:0003676">
    <property type="term" value="F:nucleic acid binding"/>
    <property type="evidence" value="ECO:0007669"/>
    <property type="project" value="InterPro"/>
</dbReference>
<keyword evidence="2" id="KW-0645">Protease</keyword>
<dbReference type="InterPro" id="IPR012337">
    <property type="entry name" value="RNaseH-like_sf"/>
</dbReference>
<proteinExistence type="predicted"/>
<feature type="compositionally biased region" description="Basic and acidic residues" evidence="15">
    <location>
        <begin position="474"/>
        <end position="496"/>
    </location>
</feature>
<evidence type="ECO:0000256" key="14">
    <source>
        <dbReference type="PROSITE-ProRule" id="PRU00047"/>
    </source>
</evidence>
<keyword evidence="6" id="KW-0255">Endonuclease</keyword>
<dbReference type="GO" id="GO:0015074">
    <property type="term" value="P:DNA integration"/>
    <property type="evidence" value="ECO:0007669"/>
    <property type="project" value="UniProtKB-KW"/>
</dbReference>
<evidence type="ECO:0000256" key="5">
    <source>
        <dbReference type="ARBA" id="ARBA00022741"/>
    </source>
</evidence>
<keyword evidence="10" id="KW-0229">DNA integration</keyword>
<dbReference type="Pfam" id="PF22936">
    <property type="entry name" value="Pol_BBD"/>
    <property type="match status" value="1"/>
</dbReference>
<comment type="caution">
    <text evidence="17">The sequence shown here is derived from an EMBL/GenBank/DDBJ whole genome shotgun (WGS) entry which is preliminary data.</text>
</comment>
<keyword evidence="8" id="KW-0067">ATP-binding</keyword>
<dbReference type="GO" id="GO:0006508">
    <property type="term" value="P:proteolysis"/>
    <property type="evidence" value="ECO:0007669"/>
    <property type="project" value="UniProtKB-KW"/>
</dbReference>
<dbReference type="SUPFAM" id="SSF53098">
    <property type="entry name" value="Ribonuclease H-like"/>
    <property type="match status" value="1"/>
</dbReference>
<keyword evidence="9" id="KW-0460">Magnesium</keyword>
<dbReference type="Pfam" id="PF00098">
    <property type="entry name" value="zf-CCHC"/>
    <property type="match status" value="1"/>
</dbReference>
<sequence length="1186" mass="135355">MLTIKEMRFLKNTSRKFSMNGTETIGFDKTKVECFNCRKKGHFARECRAPRNQENRNRENAKRNVPVGTHALTSLVSCDVIEEFIDEPKVNEPKVKKPIIETSKAKASEDKPKEKCMIDSGCSRHMIGNMSYLIYYEEIDGGYVDFGGNPKAGKITRKGIIRTGKLDFKNVYVVKDLKFNLFSVSQMCEKKNSVLFTDTECIVLSPNFKLTDESHVLLKVPRKNNMYSVELKNIVPKGGLTCLFEKATSDESKLWHRRLGHLNFKTINKLVKGNRVRASKDETTTILKTFITGIENLVDHKVKVIRSNNGTEFKNKEMNQYCEMKGNTACYVQNRVLVTKPHNKTPYELLHGRTLGSGFMRPFGCPVIILNTKDHLGKFNGKANKGFFVRYSINSKAFRVFNSRTRIVKENLHVKFNENTPNIAGSGPNRIFDIDALTKSMNYKPVVAENQSNGNVGTKACDDADYEFQPLSDNGKKVDEDSRQESECHDQEKLDNVNDTNNVNAAGTNRVSTIGTNTSNELPFVPKMLDLEDISTFNFPNDHEDVDEISDMNNLGTTIQVSPTPTTRVYKDHPLNQVIGDVQSVIQTRNMSKNLEEHGFVSTINQRTNHKDLQTVYLLVFYHKKNPRRGNIDKTLFIRRHKDDILLVQVYVDDTIFGSTKKELCNAFEKMMHEKFQIKVKNASTPMETQKPLLKDEDREEVDIHMYRSMIDSDYAEASLDRKSTTEGCQFLGSRLISWQCKKQTVVVNFTTKAEYVAASSCCRQTRKTKRKDTQLPQLSVPTKSVAYEAVNEEMDDRLVRVATIASSLEVEQDSGSGPRHKDTMGDVVAQTRSERNKVLALEDTKTTQAQEIDSIKRRVNKLEKKQRSRTHKIKRPYKVGLSARVESSDDEGLGEEDASKQGRIIDDLDTDEDITLVNDQEMFDADKDLQGEEVVVEQEVVANKEPIVDAAQVSATATTVTIDDITLAKAFEALKTSKPKIRGIFIKDHEDPKPVKLKKKYQILFDEEVARKLQKEINDEERLVGERARQEEEANIAIIETWEDIQAKKRKKFFTAKRVEEKRNKPPTKAQQMSIMCTYLKNIEGYKLNSLKNKSFVDIQDLFDKAMKRVNTFIDYITDLMEEISKKVEAKITQKESSKRAGDELEQETAKKQKIVDDKETANLKQLVKIIPKEDIAIDAIRFRC</sequence>
<gene>
    <name evidence="17" type="ORF">Tci_035650</name>
</gene>
<dbReference type="GO" id="GO:0008233">
    <property type="term" value="F:peptidase activity"/>
    <property type="evidence" value="ECO:0007669"/>
    <property type="project" value="UniProtKB-KW"/>
</dbReference>
<dbReference type="PANTHER" id="PTHR42648">
    <property type="entry name" value="TRANSPOSASE, PUTATIVE-RELATED"/>
    <property type="match status" value="1"/>
</dbReference>
<dbReference type="InterPro" id="IPR039537">
    <property type="entry name" value="Retrotran_Ty1/copia-like"/>
</dbReference>
<evidence type="ECO:0000256" key="8">
    <source>
        <dbReference type="ARBA" id="ARBA00022840"/>
    </source>
</evidence>
<evidence type="ECO:0000256" key="10">
    <source>
        <dbReference type="ARBA" id="ARBA00022908"/>
    </source>
</evidence>
<dbReference type="GO" id="GO:0006310">
    <property type="term" value="P:DNA recombination"/>
    <property type="evidence" value="ECO:0007669"/>
    <property type="project" value="UniProtKB-KW"/>
</dbReference>